<sequence length="76" mass="9379">MYIFSYKPFFLYKWIIVVHENIYRFTPILYFTHALILYVHFLCFIFSLHKNGFIIFNIITNIYIKGKENIIHSLKR</sequence>
<keyword evidence="1" id="KW-0812">Transmembrane</keyword>
<reference evidence="2 3" key="1">
    <citation type="submission" date="2013-02" db="EMBL/GenBank/DDBJ databases">
        <title>The Genome Annotation of Plasmodium falciparum Vietnam Oak-Knoll (FVO).</title>
        <authorList>
            <consortium name="The Broad Institute Genome Sequencing Platform"/>
            <consortium name="The Broad Institute Genome Sequencing Center for Infectious Disease"/>
            <person name="Neafsey D."/>
            <person name="Hoffman S."/>
            <person name="Volkman S."/>
            <person name="Rosenthal P."/>
            <person name="Walker B."/>
            <person name="Young S.K."/>
            <person name="Zeng Q."/>
            <person name="Gargeya S."/>
            <person name="Fitzgerald M."/>
            <person name="Haas B."/>
            <person name="Abouelleil A."/>
            <person name="Allen A.W."/>
            <person name="Alvarado L."/>
            <person name="Arachchi H.M."/>
            <person name="Berlin A.M."/>
            <person name="Chapman S.B."/>
            <person name="Gainer-Dewar J."/>
            <person name="Goldberg J."/>
            <person name="Griggs A."/>
            <person name="Gujja S."/>
            <person name="Hansen M."/>
            <person name="Howarth C."/>
            <person name="Imamovic A."/>
            <person name="Ireland A."/>
            <person name="Larimer J."/>
            <person name="McCowan C."/>
            <person name="Murphy C."/>
            <person name="Pearson M."/>
            <person name="Poon T.W."/>
            <person name="Priest M."/>
            <person name="Roberts A."/>
            <person name="Saif S."/>
            <person name="Shea T."/>
            <person name="Sisk P."/>
            <person name="Sykes S."/>
            <person name="Wortman J."/>
            <person name="Nusbaum C."/>
            <person name="Birren B."/>
        </authorList>
    </citation>
    <scope>NUCLEOTIDE SEQUENCE [LARGE SCALE GENOMIC DNA]</scope>
    <source>
        <strain evidence="3">Vietnam Oak-Knoll (FVO)</strain>
    </source>
</reference>
<keyword evidence="1" id="KW-1133">Transmembrane helix</keyword>
<evidence type="ECO:0000256" key="1">
    <source>
        <dbReference type="SAM" id="Phobius"/>
    </source>
</evidence>
<protein>
    <submittedName>
        <fullName evidence="2">Uncharacterized protein</fullName>
    </submittedName>
</protein>
<proteinExistence type="predicted"/>
<dbReference type="AlphaFoldDB" id="A0A024V134"/>
<evidence type="ECO:0000313" key="2">
    <source>
        <dbReference type="EMBL" id="ETW16683.1"/>
    </source>
</evidence>
<dbReference type="EMBL" id="KI925140">
    <property type="protein sequence ID" value="ETW16683.1"/>
    <property type="molecule type" value="Genomic_DNA"/>
</dbReference>
<evidence type="ECO:0000313" key="3">
    <source>
        <dbReference type="Proteomes" id="UP000030690"/>
    </source>
</evidence>
<reference evidence="2 3" key="2">
    <citation type="submission" date="2013-02" db="EMBL/GenBank/DDBJ databases">
        <title>The Genome Sequence of Plasmodium falciparum Vietnam Oak-Knoll (FVO).</title>
        <authorList>
            <consortium name="The Broad Institute Genome Sequencing Platform"/>
            <consortium name="The Broad Institute Genome Sequencing Center for Infectious Disease"/>
            <person name="Neafsey D."/>
            <person name="Cheeseman I."/>
            <person name="Volkman S."/>
            <person name="Adams J."/>
            <person name="Walker B."/>
            <person name="Young S.K."/>
            <person name="Zeng Q."/>
            <person name="Gargeya S."/>
            <person name="Fitzgerald M."/>
            <person name="Haas B."/>
            <person name="Abouelleil A."/>
            <person name="Alvarado L."/>
            <person name="Arachchi H.M."/>
            <person name="Berlin A.M."/>
            <person name="Chapman S.B."/>
            <person name="Dewar J."/>
            <person name="Goldberg J."/>
            <person name="Griggs A."/>
            <person name="Gujja S."/>
            <person name="Hansen M."/>
            <person name="Howarth C."/>
            <person name="Imamovic A."/>
            <person name="Larimer J."/>
            <person name="McCowan C."/>
            <person name="Murphy C."/>
            <person name="Neiman D."/>
            <person name="Pearson M."/>
            <person name="Priest M."/>
            <person name="Roberts A."/>
            <person name="Saif S."/>
            <person name="Shea T."/>
            <person name="Sisk P."/>
            <person name="Sykes S."/>
            <person name="Wortman J."/>
            <person name="Nusbaum C."/>
            <person name="Birren B."/>
        </authorList>
    </citation>
    <scope>NUCLEOTIDE SEQUENCE [LARGE SCALE GENOMIC DNA]</scope>
    <source>
        <strain evidence="3">Vietnam Oak-Knoll (FVO)</strain>
    </source>
</reference>
<accession>A0A024V134</accession>
<gene>
    <name evidence="2" type="ORF">PFFVO_04345</name>
</gene>
<keyword evidence="1" id="KW-0472">Membrane</keyword>
<feature type="transmembrane region" description="Helical" evidence="1">
    <location>
        <begin position="28"/>
        <end position="48"/>
    </location>
</feature>
<dbReference type="Proteomes" id="UP000030690">
    <property type="component" value="Unassembled WGS sequence"/>
</dbReference>
<name>A0A024V134_PLAFA</name>
<organism evidence="2 3">
    <name type="scientific">Plasmodium falciparum Vietnam Oak-Knoll</name>
    <name type="common">FVO</name>
    <dbReference type="NCBI Taxonomy" id="1036723"/>
    <lineage>
        <taxon>Eukaryota</taxon>
        <taxon>Sar</taxon>
        <taxon>Alveolata</taxon>
        <taxon>Apicomplexa</taxon>
        <taxon>Aconoidasida</taxon>
        <taxon>Haemosporida</taxon>
        <taxon>Plasmodiidae</taxon>
        <taxon>Plasmodium</taxon>
        <taxon>Plasmodium (Laverania)</taxon>
    </lineage>
</organism>